<keyword evidence="2 3" id="KW-0862">Zinc</keyword>
<dbReference type="SMART" id="SM00235">
    <property type="entry name" value="ZnMc"/>
    <property type="match status" value="1"/>
</dbReference>
<comment type="caution">
    <text evidence="2">Lacks conserved residue(s) required for the propagation of feature annotation.</text>
</comment>
<dbReference type="InterPro" id="IPR001506">
    <property type="entry name" value="Peptidase_M12A"/>
</dbReference>
<reference evidence="6" key="1">
    <citation type="submission" date="2017-02" db="UniProtKB">
        <authorList>
            <consortium name="WormBaseParasite"/>
        </authorList>
    </citation>
    <scope>IDENTIFICATION</scope>
</reference>
<dbReference type="PANTHER" id="PTHR10127:SF850">
    <property type="entry name" value="METALLOENDOPEPTIDASE"/>
    <property type="match status" value="1"/>
</dbReference>
<feature type="domain" description="Peptidase M12A" evidence="4">
    <location>
        <begin position="36"/>
        <end position="158"/>
    </location>
</feature>
<dbReference type="PRINTS" id="PR00480">
    <property type="entry name" value="ASTACIN"/>
</dbReference>
<evidence type="ECO:0000313" key="6">
    <source>
        <dbReference type="WBParaSite" id="PTRK_0000362325.1"/>
    </source>
</evidence>
<dbReference type="InterPro" id="IPR024079">
    <property type="entry name" value="MetalloPept_cat_dom_sf"/>
</dbReference>
<keyword evidence="2 3" id="KW-0645">Protease</keyword>
<dbReference type="PROSITE" id="PS51864">
    <property type="entry name" value="ASTACIN"/>
    <property type="match status" value="1"/>
</dbReference>
<keyword evidence="2 3" id="KW-0479">Metal-binding</keyword>
<dbReference type="PANTHER" id="PTHR10127">
    <property type="entry name" value="DISCOIDIN, CUB, EGF, LAMININ , AND ZINC METALLOPROTEASE DOMAIN CONTAINING"/>
    <property type="match status" value="1"/>
</dbReference>
<feature type="active site" evidence="2">
    <location>
        <position position="130"/>
    </location>
</feature>
<dbReference type="Gene3D" id="3.40.390.10">
    <property type="entry name" value="Collagenase (Catalytic Domain)"/>
    <property type="match status" value="1"/>
</dbReference>
<dbReference type="InterPro" id="IPR006026">
    <property type="entry name" value="Peptidase_Metallo"/>
</dbReference>
<comment type="cofactor">
    <cofactor evidence="2 3">
        <name>Zn(2+)</name>
        <dbReference type="ChEBI" id="CHEBI:29105"/>
    </cofactor>
    <text evidence="2 3">Binds 1 zinc ion per subunit.</text>
</comment>
<evidence type="ECO:0000256" key="2">
    <source>
        <dbReference type="PROSITE-ProRule" id="PRU01211"/>
    </source>
</evidence>
<evidence type="ECO:0000256" key="1">
    <source>
        <dbReference type="ARBA" id="ARBA00023157"/>
    </source>
</evidence>
<keyword evidence="2 3" id="KW-0378">Hydrolase</keyword>
<feature type="binding site" evidence="2">
    <location>
        <position position="133"/>
    </location>
    <ligand>
        <name>Zn(2+)</name>
        <dbReference type="ChEBI" id="CHEBI:29105"/>
        <note>catalytic</note>
    </ligand>
</feature>
<keyword evidence="5" id="KW-1185">Reference proteome</keyword>
<dbReference type="WBParaSite" id="PTRK_0000362325.1">
    <property type="protein sequence ID" value="PTRK_0000362325.1"/>
    <property type="gene ID" value="PTRK_0000362325"/>
</dbReference>
<feature type="binding site" evidence="2">
    <location>
        <position position="129"/>
    </location>
    <ligand>
        <name>Zn(2+)</name>
        <dbReference type="ChEBI" id="CHEBI:29105"/>
        <note>catalytic</note>
    </ligand>
</feature>
<accession>A0A0N4Z8L3</accession>
<name>A0A0N4Z8L3_PARTI</name>
<evidence type="ECO:0000313" key="5">
    <source>
        <dbReference type="Proteomes" id="UP000038045"/>
    </source>
</evidence>
<dbReference type="GO" id="GO:0008270">
    <property type="term" value="F:zinc ion binding"/>
    <property type="evidence" value="ECO:0007669"/>
    <property type="project" value="UniProtKB-UniRule"/>
</dbReference>
<organism evidence="5 6">
    <name type="scientific">Parastrongyloides trichosuri</name>
    <name type="common">Possum-specific nematode worm</name>
    <dbReference type="NCBI Taxonomy" id="131310"/>
    <lineage>
        <taxon>Eukaryota</taxon>
        <taxon>Metazoa</taxon>
        <taxon>Ecdysozoa</taxon>
        <taxon>Nematoda</taxon>
        <taxon>Chromadorea</taxon>
        <taxon>Rhabditida</taxon>
        <taxon>Tylenchina</taxon>
        <taxon>Panagrolaimomorpha</taxon>
        <taxon>Strongyloidoidea</taxon>
        <taxon>Strongyloididae</taxon>
        <taxon>Parastrongyloides</taxon>
    </lineage>
</organism>
<dbReference type="STRING" id="131310.A0A0N4Z8L3"/>
<keyword evidence="2 3" id="KW-0482">Metalloprotease</keyword>
<protein>
    <recommendedName>
        <fullName evidence="3">Metalloendopeptidase</fullName>
        <ecNumber evidence="3">3.4.24.-</ecNumber>
    </recommendedName>
</protein>
<evidence type="ECO:0000259" key="4">
    <source>
        <dbReference type="PROSITE" id="PS51864"/>
    </source>
</evidence>
<feature type="binding site" evidence="2">
    <location>
        <position position="139"/>
    </location>
    <ligand>
        <name>Zn(2+)</name>
        <dbReference type="ChEBI" id="CHEBI:29105"/>
        <note>catalytic</note>
    </ligand>
</feature>
<dbReference type="SUPFAM" id="SSF55486">
    <property type="entry name" value="Metalloproteases ('zincins'), catalytic domain"/>
    <property type="match status" value="1"/>
</dbReference>
<proteinExistence type="predicted"/>
<dbReference type="GO" id="GO:0006508">
    <property type="term" value="P:proteolysis"/>
    <property type="evidence" value="ECO:0007669"/>
    <property type="project" value="UniProtKB-KW"/>
</dbReference>
<dbReference type="EC" id="3.4.24.-" evidence="3"/>
<dbReference type="GO" id="GO:0004222">
    <property type="term" value="F:metalloendopeptidase activity"/>
    <property type="evidence" value="ECO:0007669"/>
    <property type="project" value="UniProtKB-UniRule"/>
</dbReference>
<keyword evidence="1" id="KW-1015">Disulfide bond</keyword>
<dbReference type="AlphaFoldDB" id="A0A0N4Z8L3"/>
<sequence>MIFCMIINFSKIENYLFHSKRSVVNFSEDTFLIRKKSIKITPTEKWNSSILYYIEPRLNKRIIKAAMKQIQDLTCLSFKESTIKFTDKPGIIFSFGTNCSSIVGYDQSNSPQTIFLTHDCTESFGIVQHELGHALGLSHEHSRADRDFYIEILKENIQ</sequence>
<dbReference type="Proteomes" id="UP000038045">
    <property type="component" value="Unplaced"/>
</dbReference>
<dbReference type="Pfam" id="PF01400">
    <property type="entry name" value="Astacin"/>
    <property type="match status" value="1"/>
</dbReference>
<evidence type="ECO:0000256" key="3">
    <source>
        <dbReference type="RuleBase" id="RU361183"/>
    </source>
</evidence>